<organism evidence="2 3">
    <name type="scientific">Ambispora gerdemannii</name>
    <dbReference type="NCBI Taxonomy" id="144530"/>
    <lineage>
        <taxon>Eukaryota</taxon>
        <taxon>Fungi</taxon>
        <taxon>Fungi incertae sedis</taxon>
        <taxon>Mucoromycota</taxon>
        <taxon>Glomeromycotina</taxon>
        <taxon>Glomeromycetes</taxon>
        <taxon>Archaeosporales</taxon>
        <taxon>Ambisporaceae</taxon>
        <taxon>Ambispora</taxon>
    </lineage>
</organism>
<dbReference type="AlphaFoldDB" id="A0A9N9A0X9"/>
<name>A0A9N9A0X9_9GLOM</name>
<proteinExistence type="predicted"/>
<dbReference type="Proteomes" id="UP000789831">
    <property type="component" value="Unassembled WGS sequence"/>
</dbReference>
<evidence type="ECO:0000313" key="2">
    <source>
        <dbReference type="EMBL" id="CAG8513091.1"/>
    </source>
</evidence>
<dbReference type="InterPro" id="IPR029058">
    <property type="entry name" value="AB_hydrolase_fold"/>
</dbReference>
<keyword evidence="3" id="KW-1185">Reference proteome</keyword>
<dbReference type="InterPro" id="IPR051044">
    <property type="entry name" value="MAG_DAG_Lipase"/>
</dbReference>
<comment type="caution">
    <text evidence="2">The sequence shown here is derived from an EMBL/GenBank/DDBJ whole genome shotgun (WGS) entry which is preliminary data.</text>
</comment>
<sequence>MAASPNPIVNAIQNSVLTFCDALLLPLKKAFFKPSSVDLTYGRVSLPFSPTEQTLRQEPYIYTDYSIPFPFKGEFDRFIYYQTWSLSTVKQRDTDFVWLHGLNDYGGRFSQHCLQILEQGFRVISIDLPSFGRSSGLHACIKDWEELTEAVRVVITHVKEQNANNTAFNKEKKRRVILGGGSMGGFIAISYAIKYPTDIDAFSVLCPLIYVAGASRPSKIIEYIAKVIVASPLGTLPLTPASRDKGHWDPAIEQAFLSDPQTYHGNMRACTGIMFLNGITWLQQKLGLVKKPFLTQHGLSDRVCEDRSSRDLFAQAQTPDEHKTMILYENCEHDMLHEHCSQKVMQDLIEWMIKIDKVLENGLLDQYD</sequence>
<dbReference type="Gene3D" id="3.40.50.1820">
    <property type="entry name" value="alpha/beta hydrolase"/>
    <property type="match status" value="1"/>
</dbReference>
<dbReference type="InterPro" id="IPR022742">
    <property type="entry name" value="Hydrolase_4"/>
</dbReference>
<feature type="domain" description="Serine aminopeptidase S33" evidence="1">
    <location>
        <begin position="96"/>
        <end position="338"/>
    </location>
</feature>
<dbReference type="Pfam" id="PF12146">
    <property type="entry name" value="Hydrolase_4"/>
    <property type="match status" value="1"/>
</dbReference>
<gene>
    <name evidence="2" type="ORF">AGERDE_LOCUS4842</name>
</gene>
<dbReference type="PANTHER" id="PTHR11614">
    <property type="entry name" value="PHOSPHOLIPASE-RELATED"/>
    <property type="match status" value="1"/>
</dbReference>
<dbReference type="OrthoDB" id="408373at2759"/>
<accession>A0A9N9A0X9</accession>
<protein>
    <submittedName>
        <fullName evidence="2">8090_t:CDS:1</fullName>
    </submittedName>
</protein>
<evidence type="ECO:0000259" key="1">
    <source>
        <dbReference type="Pfam" id="PF12146"/>
    </source>
</evidence>
<reference evidence="2" key="1">
    <citation type="submission" date="2021-06" db="EMBL/GenBank/DDBJ databases">
        <authorList>
            <person name="Kallberg Y."/>
            <person name="Tangrot J."/>
            <person name="Rosling A."/>
        </authorList>
    </citation>
    <scope>NUCLEOTIDE SEQUENCE</scope>
    <source>
        <strain evidence="2">MT106</strain>
    </source>
</reference>
<evidence type="ECO:0000313" key="3">
    <source>
        <dbReference type="Proteomes" id="UP000789831"/>
    </source>
</evidence>
<dbReference type="SUPFAM" id="SSF53474">
    <property type="entry name" value="alpha/beta-Hydrolases"/>
    <property type="match status" value="1"/>
</dbReference>
<dbReference type="EMBL" id="CAJVPL010000595">
    <property type="protein sequence ID" value="CAG8513091.1"/>
    <property type="molecule type" value="Genomic_DNA"/>
</dbReference>